<organism evidence="2 3">
    <name type="scientific">Magallana gigas</name>
    <name type="common">Pacific oyster</name>
    <name type="synonym">Crassostrea gigas</name>
    <dbReference type="NCBI Taxonomy" id="29159"/>
    <lineage>
        <taxon>Eukaryota</taxon>
        <taxon>Metazoa</taxon>
        <taxon>Spiralia</taxon>
        <taxon>Lophotrochozoa</taxon>
        <taxon>Mollusca</taxon>
        <taxon>Bivalvia</taxon>
        <taxon>Autobranchia</taxon>
        <taxon>Pteriomorphia</taxon>
        <taxon>Ostreida</taxon>
        <taxon>Ostreoidea</taxon>
        <taxon>Ostreidae</taxon>
        <taxon>Magallana</taxon>
    </lineage>
</organism>
<keyword evidence="3" id="KW-1185">Reference proteome</keyword>
<evidence type="ECO:0000256" key="1">
    <source>
        <dbReference type="SAM" id="MobiDB-lite"/>
    </source>
</evidence>
<dbReference type="EnsemblMetazoa" id="G7093.1">
    <property type="protein sequence ID" value="G7093.1:cds"/>
    <property type="gene ID" value="G7093"/>
</dbReference>
<name>A0A8W8NP96_MAGGI</name>
<feature type="compositionally biased region" description="Basic and acidic residues" evidence="1">
    <location>
        <begin position="32"/>
        <end position="41"/>
    </location>
</feature>
<feature type="region of interest" description="Disordered" evidence="1">
    <location>
        <begin position="1"/>
        <end position="41"/>
    </location>
</feature>
<dbReference type="AlphaFoldDB" id="A0A8W8NP96"/>
<feature type="compositionally biased region" description="Basic residues" evidence="1">
    <location>
        <begin position="186"/>
        <end position="199"/>
    </location>
</feature>
<proteinExistence type="predicted"/>
<reference evidence="2" key="1">
    <citation type="submission" date="2022-08" db="UniProtKB">
        <authorList>
            <consortium name="EnsemblMetazoa"/>
        </authorList>
    </citation>
    <scope>IDENTIFICATION</scope>
    <source>
        <strain evidence="2">05x7-T-G4-1.051#20</strain>
    </source>
</reference>
<dbReference type="Proteomes" id="UP000005408">
    <property type="component" value="Unassembled WGS sequence"/>
</dbReference>
<protein>
    <submittedName>
        <fullName evidence="2">Uncharacterized protein</fullName>
    </submittedName>
</protein>
<sequence length="379" mass="42421">MRVGDRESKRRKSAVHKRGSGSKKKVARHAVCRQEEGSSTEEKLDANWRRAFTAPHVEALGGVKNKILQLIPQSAISGIEDGVDTSEVRSSLQMSQKPSCLEIQPFIVTEVQAEKLANLDTNSDVPDVSQSEVVSIPQCTYFVRLSNMAAKKRSENFSPDEILFIIEQVEKHIDIIQSKQTNQRRRGRVCPKGYTKKKTGGGPPKAPLDAVSQKILDLHEDSPNFNGFVGGVEVGGLIITEAPYCEDNVNETLDSQNSQTYLKDVKCANLYENTTVTPDAGETIIELPQNQSGTAVIYDVEVTDRGARINKKSHCHDKQRKRKCEENVSDLQKQVLQADLCRIKEETELIKLQKEKVSLEIKKLKYEVSLYIVQTENEV</sequence>
<evidence type="ECO:0000313" key="2">
    <source>
        <dbReference type="EnsemblMetazoa" id="G7093.1:cds"/>
    </source>
</evidence>
<evidence type="ECO:0000313" key="3">
    <source>
        <dbReference type="Proteomes" id="UP000005408"/>
    </source>
</evidence>
<feature type="region of interest" description="Disordered" evidence="1">
    <location>
        <begin position="186"/>
        <end position="207"/>
    </location>
</feature>
<accession>A0A8W8NP96</accession>
<feature type="compositionally biased region" description="Basic residues" evidence="1">
    <location>
        <begin position="9"/>
        <end position="31"/>
    </location>
</feature>